<accession>A0A9D4D6R9</accession>
<keyword evidence="3" id="KW-1185">Reference proteome</keyword>
<feature type="chain" id="PRO_5038366410" evidence="1">
    <location>
        <begin position="26"/>
        <end position="86"/>
    </location>
</feature>
<dbReference type="Proteomes" id="UP000828390">
    <property type="component" value="Unassembled WGS sequence"/>
</dbReference>
<gene>
    <name evidence="2" type="ORF">DPMN_045668</name>
</gene>
<evidence type="ECO:0000313" key="3">
    <source>
        <dbReference type="Proteomes" id="UP000828390"/>
    </source>
</evidence>
<comment type="caution">
    <text evidence="2">The sequence shown here is derived from an EMBL/GenBank/DDBJ whole genome shotgun (WGS) entry which is preliminary data.</text>
</comment>
<reference evidence="2" key="2">
    <citation type="submission" date="2020-11" db="EMBL/GenBank/DDBJ databases">
        <authorList>
            <person name="McCartney M.A."/>
            <person name="Auch B."/>
            <person name="Kono T."/>
            <person name="Mallez S."/>
            <person name="Becker A."/>
            <person name="Gohl D.M."/>
            <person name="Silverstein K.A.T."/>
            <person name="Koren S."/>
            <person name="Bechman K.B."/>
            <person name="Herman A."/>
            <person name="Abrahante J.E."/>
            <person name="Garbe J."/>
        </authorList>
    </citation>
    <scope>NUCLEOTIDE SEQUENCE</scope>
    <source>
        <strain evidence="2">Duluth1</strain>
        <tissue evidence="2">Whole animal</tissue>
    </source>
</reference>
<evidence type="ECO:0000256" key="1">
    <source>
        <dbReference type="SAM" id="SignalP"/>
    </source>
</evidence>
<keyword evidence="1" id="KW-0732">Signal</keyword>
<organism evidence="2 3">
    <name type="scientific">Dreissena polymorpha</name>
    <name type="common">Zebra mussel</name>
    <name type="synonym">Mytilus polymorpha</name>
    <dbReference type="NCBI Taxonomy" id="45954"/>
    <lineage>
        <taxon>Eukaryota</taxon>
        <taxon>Metazoa</taxon>
        <taxon>Spiralia</taxon>
        <taxon>Lophotrochozoa</taxon>
        <taxon>Mollusca</taxon>
        <taxon>Bivalvia</taxon>
        <taxon>Autobranchia</taxon>
        <taxon>Heteroconchia</taxon>
        <taxon>Euheterodonta</taxon>
        <taxon>Imparidentia</taxon>
        <taxon>Neoheterodontei</taxon>
        <taxon>Myida</taxon>
        <taxon>Dreissenoidea</taxon>
        <taxon>Dreissenidae</taxon>
        <taxon>Dreissena</taxon>
    </lineage>
</organism>
<dbReference type="AlphaFoldDB" id="A0A9D4D6R9"/>
<feature type="signal peptide" evidence="1">
    <location>
        <begin position="1"/>
        <end position="25"/>
    </location>
</feature>
<reference evidence="2" key="1">
    <citation type="journal article" date="2019" name="bioRxiv">
        <title>The Genome of the Zebra Mussel, Dreissena polymorpha: A Resource for Invasive Species Research.</title>
        <authorList>
            <person name="McCartney M.A."/>
            <person name="Auch B."/>
            <person name="Kono T."/>
            <person name="Mallez S."/>
            <person name="Zhang Y."/>
            <person name="Obille A."/>
            <person name="Becker A."/>
            <person name="Abrahante J.E."/>
            <person name="Garbe J."/>
            <person name="Badalamenti J.P."/>
            <person name="Herman A."/>
            <person name="Mangelson H."/>
            <person name="Liachko I."/>
            <person name="Sullivan S."/>
            <person name="Sone E.D."/>
            <person name="Koren S."/>
            <person name="Silverstein K.A.T."/>
            <person name="Beckman K.B."/>
            <person name="Gohl D.M."/>
        </authorList>
    </citation>
    <scope>NUCLEOTIDE SEQUENCE</scope>
    <source>
        <strain evidence="2">Duluth1</strain>
        <tissue evidence="2">Whole animal</tissue>
    </source>
</reference>
<name>A0A9D4D6R9_DREPO</name>
<protein>
    <submittedName>
        <fullName evidence="2">Uncharacterized protein</fullName>
    </submittedName>
</protein>
<dbReference type="EMBL" id="JAIWYP010000011">
    <property type="protein sequence ID" value="KAH3739024.1"/>
    <property type="molecule type" value="Genomic_DNA"/>
</dbReference>
<proteinExistence type="predicted"/>
<sequence>MNTKHLMCLLVAAAVLLAIAPAANARYYDYGYDGNYGYPGNYGNSGNYGYPGYNDNYYGGWLGKLFGGWGDYGYGDYGYDDYGYGK</sequence>
<evidence type="ECO:0000313" key="2">
    <source>
        <dbReference type="EMBL" id="KAH3739024.1"/>
    </source>
</evidence>